<accession>W0RGX7</accession>
<evidence type="ECO:0000313" key="6">
    <source>
        <dbReference type="Proteomes" id="UP000019151"/>
    </source>
</evidence>
<dbReference type="Proteomes" id="UP000019151">
    <property type="component" value="Chromosome"/>
</dbReference>
<sequence length="1072" mass="116142">MFSLHPRLVALALLAPAALAAQVPGTLGARPRDAARGVTAGAYDSSAFRALQWRLIGPFRGGRANAVAGVPSQPLVYYAGYTGGGVWKTENAGHTWRPVSDSAFRVGSIGAIAVAESDPNVVYVGTGEHAVRGQSSSYGDGVYKSTDAGRTWTRVGLDATRQISAVRVHPQNPDVVYVAAQGDRWKPTTDRGVYRSTDGGRTWTQVLKGPNGTTGPSDLSMDPSNPRILYAAMWDHQRLPWQVRSGGPGSGIWKSTDGGDTWTRLSEGLPKVMGKIGVAVSPASPDRVYAIVEADKGGLYRSDDAGKTWRRLSEDRLIQTRAWYYMNVTADPQNADVVYVMNAPIVKSIDGGRTFQTLPATHGDNHQLWINPRDARFLVNANDGGVSVSLDGGRSWSTQDNQPTAQFYHVISDDEYPYRLYSGQQDNTSVMIRTRSDGPEIGERDWDIGPGCESANIGVNRADPRYVYGGCYQGIFEELDTRTDLTRSIMPWPALNLTEPTNETRYRFNWTAPTLVSEHDPNVIYFGGNVLFRTTDRGRTWAPASPDLTRNDKATQGLGGVPFTNEGAGGEVYGTIVTIEESPLDRNTLYVGTDDGLVQRTRDGGRTWTNVTPNGVGVGLANEIEASPLDSGTVYLAFRMDRHGDYAPYAFKSSDYGRTWTRITNGLRDGEPVRVVREDRQRRGLLFAGTETGAYVSFDGGAHWQSLQRNLPAVPVTDLEIRHGDLYASTEGRAFWALDDLSALRQMNDTVARDSVHLFAPRRAFLAGGPAAPTTTGGRNPPPGANVYILLAKAPDSSQTVKLEALDSAGRVLRTYTRRPSGAPAASAPDAAPNAGPNAASRTALDLKAGLNAFQWDLRADPPTTLPGNINVWGGTTTGYRVAPGRYQIRLTVGSVVQTQPLEVRQDPRLQTTPAEVAARDSIMRALNARVGEIHDALIRLRDVKEQVSRFVDRAKDAPNATAIQAKGKAIAATIDSLEPKLSTKAANGQDVINYRNGINAQYAFLLGNVEQNDVVTQPSRERFAELERLWTALRGQADAVVQSEVAAFNKLLQDGGVGGVIVPTPKPKVAM</sequence>
<evidence type="ECO:0000256" key="1">
    <source>
        <dbReference type="ARBA" id="ARBA00022737"/>
    </source>
</evidence>
<dbReference type="HOGENOM" id="CLU_004847_0_0_0"/>
<feature type="domain" description="Sortilin N-terminal" evidence="4">
    <location>
        <begin position="86"/>
        <end position="208"/>
    </location>
</feature>
<dbReference type="Gene3D" id="2.130.10.10">
    <property type="entry name" value="YVTN repeat-like/Quinoprotein amine dehydrogenase"/>
    <property type="match status" value="5"/>
</dbReference>
<keyword evidence="5" id="KW-0378">Hydrolase</keyword>
<feature type="region of interest" description="Disordered" evidence="2">
    <location>
        <begin position="542"/>
        <end position="563"/>
    </location>
</feature>
<evidence type="ECO:0000256" key="3">
    <source>
        <dbReference type="SAM" id="SignalP"/>
    </source>
</evidence>
<feature type="signal peptide" evidence="3">
    <location>
        <begin position="1"/>
        <end position="20"/>
    </location>
</feature>
<keyword evidence="1" id="KW-0677">Repeat</keyword>
<dbReference type="PANTHER" id="PTHR43739">
    <property type="entry name" value="XYLOGLUCANASE (EUROFUNG)"/>
    <property type="match status" value="1"/>
</dbReference>
<dbReference type="eggNOG" id="COG4447">
    <property type="taxonomic scope" value="Bacteria"/>
</dbReference>
<dbReference type="OrthoDB" id="9757809at2"/>
<gene>
    <name evidence="5" type="ORF">J421_1116</name>
</gene>
<dbReference type="GO" id="GO:0010411">
    <property type="term" value="P:xyloglucan metabolic process"/>
    <property type="evidence" value="ECO:0007669"/>
    <property type="project" value="TreeGrafter"/>
</dbReference>
<evidence type="ECO:0000313" key="5">
    <source>
        <dbReference type="EMBL" id="AHG88653.1"/>
    </source>
</evidence>
<name>W0RGX7_9BACT</name>
<organism evidence="5 6">
    <name type="scientific">Gemmatirosa kalamazoonensis</name>
    <dbReference type="NCBI Taxonomy" id="861299"/>
    <lineage>
        <taxon>Bacteria</taxon>
        <taxon>Pseudomonadati</taxon>
        <taxon>Gemmatimonadota</taxon>
        <taxon>Gemmatimonadia</taxon>
        <taxon>Gemmatimonadales</taxon>
        <taxon>Gemmatimonadaceae</taxon>
        <taxon>Gemmatirosa</taxon>
    </lineage>
</organism>
<dbReference type="CDD" id="cd15482">
    <property type="entry name" value="Sialidase_non-viral"/>
    <property type="match status" value="3"/>
</dbReference>
<dbReference type="InParanoid" id="W0RGX7"/>
<dbReference type="InterPro" id="IPR052025">
    <property type="entry name" value="Xyloglucanase_GH74"/>
</dbReference>
<dbReference type="PATRIC" id="fig|861299.3.peg.1131"/>
<dbReference type="InterPro" id="IPR015943">
    <property type="entry name" value="WD40/YVTN_repeat-like_dom_sf"/>
</dbReference>
<dbReference type="Pfam" id="PF15902">
    <property type="entry name" value="Sortilin-Vps10"/>
    <property type="match status" value="1"/>
</dbReference>
<dbReference type="AlphaFoldDB" id="W0RGX7"/>
<dbReference type="RefSeq" id="WP_025410178.1">
    <property type="nucleotide sequence ID" value="NZ_CP007128.1"/>
</dbReference>
<dbReference type="GO" id="GO:0016787">
    <property type="term" value="F:hydrolase activity"/>
    <property type="evidence" value="ECO:0007669"/>
    <property type="project" value="UniProtKB-KW"/>
</dbReference>
<proteinExistence type="predicted"/>
<feature type="region of interest" description="Disordered" evidence="2">
    <location>
        <begin position="818"/>
        <end position="840"/>
    </location>
</feature>
<reference evidence="5 6" key="1">
    <citation type="journal article" date="2014" name="Genome Announc.">
        <title>Genome Sequence and Methylome of Soil Bacterium Gemmatirosa kalamazoonensis KBS708T, a Member of the Rarely Cultivated Gemmatimonadetes Phylum.</title>
        <authorList>
            <person name="Debruyn J.M."/>
            <person name="Radosevich M."/>
            <person name="Wommack K.E."/>
            <person name="Polson S.W."/>
            <person name="Hauser L.J."/>
            <person name="Fawaz M.N."/>
            <person name="Korlach J."/>
            <person name="Tsai Y.C."/>
        </authorList>
    </citation>
    <scope>NUCLEOTIDE SEQUENCE [LARGE SCALE GENOMIC DNA]</scope>
    <source>
        <strain evidence="5 6">KBS708</strain>
    </source>
</reference>
<keyword evidence="6" id="KW-1185">Reference proteome</keyword>
<feature type="chain" id="PRO_5004794100" evidence="3">
    <location>
        <begin position="21"/>
        <end position="1072"/>
    </location>
</feature>
<dbReference type="InterPro" id="IPR031778">
    <property type="entry name" value="Sortilin_N"/>
</dbReference>
<dbReference type="EMBL" id="CP007128">
    <property type="protein sequence ID" value="AHG88653.1"/>
    <property type="molecule type" value="Genomic_DNA"/>
</dbReference>
<evidence type="ECO:0000256" key="2">
    <source>
        <dbReference type="SAM" id="MobiDB-lite"/>
    </source>
</evidence>
<dbReference type="KEGG" id="gba:J421_1116"/>
<dbReference type="STRING" id="861299.J421_1116"/>
<dbReference type="SUPFAM" id="SSF110296">
    <property type="entry name" value="Oligoxyloglucan reducing end-specific cellobiohydrolase"/>
    <property type="match status" value="3"/>
</dbReference>
<evidence type="ECO:0000259" key="4">
    <source>
        <dbReference type="Pfam" id="PF15902"/>
    </source>
</evidence>
<protein>
    <submittedName>
        <fullName evidence="5">Glycosyl hydrolase BNR repeat-containing protein</fullName>
    </submittedName>
</protein>
<keyword evidence="3" id="KW-0732">Signal</keyword>
<dbReference type="PANTHER" id="PTHR43739:SF5">
    <property type="entry name" value="EXO-ALPHA-SIALIDASE"/>
    <property type="match status" value="1"/>
</dbReference>
<feature type="compositionally biased region" description="Low complexity" evidence="2">
    <location>
        <begin position="820"/>
        <end position="840"/>
    </location>
</feature>